<accession>A0AAD9PUM4</accession>
<keyword evidence="3" id="KW-1185">Reference proteome</keyword>
<sequence>MSSLRQDDICMSPKIVQVLPFGRKTLTLNSGTRMDIPKVIRKVLPSRLIKQYNQRGGLRFTLSPILSEACVTSVRKSLFGLYSNAAEEGLGFDDLLSLFDALAQYVANEAEDLRCLKQYTKSDYKVKEYFQAVLLFSKGVTALNDSKNERYPRQCDHQHNQLFGSCETLKTSTNLPQDLQEELNPLLKDSSAANSPPGYCKDGYCR</sequence>
<dbReference type="AlphaFoldDB" id="A0AAD9PUM4"/>
<comment type="caution">
    <text evidence="2">The sequence shown here is derived from an EMBL/GenBank/DDBJ whole genome shotgun (WGS) entry which is preliminary data.</text>
</comment>
<name>A0AAD9PUM4_ACRCE</name>
<proteinExistence type="predicted"/>
<dbReference type="EMBL" id="JARQWQ010000130">
    <property type="protein sequence ID" value="KAK2549175.1"/>
    <property type="molecule type" value="Genomic_DNA"/>
</dbReference>
<reference evidence="2" key="2">
    <citation type="journal article" date="2023" name="Science">
        <title>Genomic signatures of disease resistance in endangered staghorn corals.</title>
        <authorList>
            <person name="Vollmer S.V."/>
            <person name="Selwyn J.D."/>
            <person name="Despard B.A."/>
            <person name="Roesel C.L."/>
        </authorList>
    </citation>
    <scope>NUCLEOTIDE SEQUENCE</scope>
    <source>
        <strain evidence="2">K2</strain>
    </source>
</reference>
<dbReference type="Proteomes" id="UP001249851">
    <property type="component" value="Unassembled WGS sequence"/>
</dbReference>
<gene>
    <name evidence="1" type="ORF">P5673_030390</name>
    <name evidence="2" type="ORF">P5673_030393</name>
</gene>
<evidence type="ECO:0000313" key="2">
    <source>
        <dbReference type="EMBL" id="KAK2549178.1"/>
    </source>
</evidence>
<dbReference type="EMBL" id="JARQWQ010000130">
    <property type="protein sequence ID" value="KAK2549178.1"/>
    <property type="molecule type" value="Genomic_DNA"/>
</dbReference>
<evidence type="ECO:0000313" key="3">
    <source>
        <dbReference type="Proteomes" id="UP001249851"/>
    </source>
</evidence>
<protein>
    <submittedName>
        <fullName evidence="2">Uncharacterized protein</fullName>
    </submittedName>
</protein>
<organism evidence="2 3">
    <name type="scientific">Acropora cervicornis</name>
    <name type="common">Staghorn coral</name>
    <dbReference type="NCBI Taxonomy" id="6130"/>
    <lineage>
        <taxon>Eukaryota</taxon>
        <taxon>Metazoa</taxon>
        <taxon>Cnidaria</taxon>
        <taxon>Anthozoa</taxon>
        <taxon>Hexacorallia</taxon>
        <taxon>Scleractinia</taxon>
        <taxon>Astrocoeniina</taxon>
        <taxon>Acroporidae</taxon>
        <taxon>Acropora</taxon>
    </lineage>
</organism>
<evidence type="ECO:0000313" key="1">
    <source>
        <dbReference type="EMBL" id="KAK2549175.1"/>
    </source>
</evidence>
<reference evidence="2" key="1">
    <citation type="journal article" date="2023" name="G3 (Bethesda)">
        <title>Whole genome assembly and annotation of the endangered Caribbean coral Acropora cervicornis.</title>
        <authorList>
            <person name="Selwyn J.D."/>
            <person name="Vollmer S.V."/>
        </authorList>
    </citation>
    <scope>NUCLEOTIDE SEQUENCE</scope>
    <source>
        <strain evidence="2">K2</strain>
    </source>
</reference>